<gene>
    <name evidence="1" type="ORF">FWILDA_LOCUS19301</name>
</gene>
<sequence>QEKLGLISKPCFILLRKEKLMEKQPSPSTNPVNQASFLLSTFASVVTGHKMIRVPTAILSPDKEFRYLWTVIVTAA</sequence>
<evidence type="ECO:0000313" key="2">
    <source>
        <dbReference type="Proteomes" id="UP001153678"/>
    </source>
</evidence>
<protein>
    <submittedName>
        <fullName evidence="1">2725_t:CDS:1</fullName>
    </submittedName>
</protein>
<proteinExistence type="predicted"/>
<dbReference type="EMBL" id="CAMKVN010022651">
    <property type="protein sequence ID" value="CAI2199896.1"/>
    <property type="molecule type" value="Genomic_DNA"/>
</dbReference>
<reference evidence="1" key="1">
    <citation type="submission" date="2022-08" db="EMBL/GenBank/DDBJ databases">
        <authorList>
            <person name="Kallberg Y."/>
            <person name="Tangrot J."/>
            <person name="Rosling A."/>
        </authorList>
    </citation>
    <scope>NUCLEOTIDE SEQUENCE</scope>
    <source>
        <strain evidence="1">Wild A</strain>
    </source>
</reference>
<accession>A0A9W4TBZ1</accession>
<keyword evidence="2" id="KW-1185">Reference proteome</keyword>
<comment type="caution">
    <text evidence="1">The sequence shown here is derived from an EMBL/GenBank/DDBJ whole genome shotgun (WGS) entry which is preliminary data.</text>
</comment>
<name>A0A9W4TBZ1_9GLOM</name>
<feature type="non-terminal residue" evidence="1">
    <location>
        <position position="1"/>
    </location>
</feature>
<dbReference type="Proteomes" id="UP001153678">
    <property type="component" value="Unassembled WGS sequence"/>
</dbReference>
<dbReference type="AlphaFoldDB" id="A0A9W4TBZ1"/>
<organism evidence="1 2">
    <name type="scientific">Funneliformis geosporum</name>
    <dbReference type="NCBI Taxonomy" id="1117311"/>
    <lineage>
        <taxon>Eukaryota</taxon>
        <taxon>Fungi</taxon>
        <taxon>Fungi incertae sedis</taxon>
        <taxon>Mucoromycota</taxon>
        <taxon>Glomeromycotina</taxon>
        <taxon>Glomeromycetes</taxon>
        <taxon>Glomerales</taxon>
        <taxon>Glomeraceae</taxon>
        <taxon>Funneliformis</taxon>
    </lineage>
</organism>
<feature type="non-terminal residue" evidence="1">
    <location>
        <position position="76"/>
    </location>
</feature>
<evidence type="ECO:0000313" key="1">
    <source>
        <dbReference type="EMBL" id="CAI2199896.1"/>
    </source>
</evidence>